<keyword evidence="2" id="KW-1185">Reference proteome</keyword>
<accession>A0A9N9IHY5</accession>
<protein>
    <submittedName>
        <fullName evidence="1">16533_t:CDS:1</fullName>
    </submittedName>
</protein>
<dbReference type="AlphaFoldDB" id="A0A9N9IHY5"/>
<gene>
    <name evidence="1" type="ORF">AMORRO_LOCUS14400</name>
</gene>
<sequence>YQIINLKNFIWEFCKIHQEKKRISGLFKKICTVCGININGRNISNHLDCDTLIQSIFDAGNEELETMAIFGHISSL</sequence>
<dbReference type="Proteomes" id="UP000789342">
    <property type="component" value="Unassembled WGS sequence"/>
</dbReference>
<feature type="non-terminal residue" evidence="1">
    <location>
        <position position="1"/>
    </location>
</feature>
<comment type="caution">
    <text evidence="1">The sequence shown here is derived from an EMBL/GenBank/DDBJ whole genome shotgun (WGS) entry which is preliminary data.</text>
</comment>
<reference evidence="1" key="1">
    <citation type="submission" date="2021-06" db="EMBL/GenBank/DDBJ databases">
        <authorList>
            <person name="Kallberg Y."/>
            <person name="Tangrot J."/>
            <person name="Rosling A."/>
        </authorList>
    </citation>
    <scope>NUCLEOTIDE SEQUENCE</scope>
    <source>
        <strain evidence="1">CL551</strain>
    </source>
</reference>
<proteinExistence type="predicted"/>
<evidence type="ECO:0000313" key="2">
    <source>
        <dbReference type="Proteomes" id="UP000789342"/>
    </source>
</evidence>
<name>A0A9N9IHY5_9GLOM</name>
<feature type="non-terminal residue" evidence="1">
    <location>
        <position position="76"/>
    </location>
</feature>
<evidence type="ECO:0000313" key="1">
    <source>
        <dbReference type="EMBL" id="CAG8736331.1"/>
    </source>
</evidence>
<dbReference type="EMBL" id="CAJVPV010028382">
    <property type="protein sequence ID" value="CAG8736331.1"/>
    <property type="molecule type" value="Genomic_DNA"/>
</dbReference>
<organism evidence="1 2">
    <name type="scientific">Acaulospora morrowiae</name>
    <dbReference type="NCBI Taxonomy" id="94023"/>
    <lineage>
        <taxon>Eukaryota</taxon>
        <taxon>Fungi</taxon>
        <taxon>Fungi incertae sedis</taxon>
        <taxon>Mucoromycota</taxon>
        <taxon>Glomeromycotina</taxon>
        <taxon>Glomeromycetes</taxon>
        <taxon>Diversisporales</taxon>
        <taxon>Acaulosporaceae</taxon>
        <taxon>Acaulospora</taxon>
    </lineage>
</organism>
<dbReference type="OrthoDB" id="2435085at2759"/>